<accession>A0A5C7WBU0</accession>
<dbReference type="Proteomes" id="UP000321110">
    <property type="component" value="Unassembled WGS sequence"/>
</dbReference>
<reference evidence="1 2" key="1">
    <citation type="submission" date="2018-09" db="EMBL/GenBank/DDBJ databases">
        <title>Metagenome Assembled Genomes from an Advanced Water Purification Facility.</title>
        <authorList>
            <person name="Stamps B.W."/>
            <person name="Spear J.R."/>
        </authorList>
    </citation>
    <scope>NUCLEOTIDE SEQUENCE [LARGE SCALE GENOMIC DNA]</scope>
    <source>
        <strain evidence="1">Bin_52_1</strain>
    </source>
</reference>
<protein>
    <submittedName>
        <fullName evidence="1">Uncharacterized protein</fullName>
    </submittedName>
</protein>
<dbReference type="EMBL" id="SSFO01000063">
    <property type="protein sequence ID" value="TXI34589.1"/>
    <property type="molecule type" value="Genomic_DNA"/>
</dbReference>
<evidence type="ECO:0000313" key="1">
    <source>
        <dbReference type="EMBL" id="TXI34589.1"/>
    </source>
</evidence>
<organism evidence="1 2">
    <name type="scientific">Aquipseudomonas alcaligenes</name>
    <name type="common">Pseudomonas alcaligenes</name>
    <dbReference type="NCBI Taxonomy" id="43263"/>
    <lineage>
        <taxon>Bacteria</taxon>
        <taxon>Pseudomonadati</taxon>
        <taxon>Pseudomonadota</taxon>
        <taxon>Gammaproteobacteria</taxon>
        <taxon>Pseudomonadales</taxon>
        <taxon>Pseudomonadaceae</taxon>
        <taxon>Aquipseudomonas</taxon>
    </lineage>
</organism>
<sequence>MSTDNDTEFSLTTEEFANLNRVKAASVRRQIQRTGSYFGVIPLRHANGRMLFAPVQPKADQQSRGVEK</sequence>
<proteinExistence type="predicted"/>
<comment type="caution">
    <text evidence="1">The sequence shown here is derived from an EMBL/GenBank/DDBJ whole genome shotgun (WGS) entry which is preliminary data.</text>
</comment>
<dbReference type="AlphaFoldDB" id="A0A5C7WBU0"/>
<name>A0A5C7WBU0_AQUAC</name>
<evidence type="ECO:0000313" key="2">
    <source>
        <dbReference type="Proteomes" id="UP000321110"/>
    </source>
</evidence>
<gene>
    <name evidence="1" type="ORF">E6Q69_03580</name>
</gene>